<proteinExistence type="predicted"/>
<feature type="transmembrane region" description="Helical" evidence="5">
    <location>
        <begin position="43"/>
        <end position="63"/>
    </location>
</feature>
<keyword evidence="8" id="KW-1185">Reference proteome</keyword>
<evidence type="ECO:0000256" key="5">
    <source>
        <dbReference type="SAM" id="Phobius"/>
    </source>
</evidence>
<dbReference type="GO" id="GO:0005886">
    <property type="term" value="C:plasma membrane"/>
    <property type="evidence" value="ECO:0007669"/>
    <property type="project" value="InterPro"/>
</dbReference>
<gene>
    <name evidence="7" type="ORF">HHL11_25335</name>
</gene>
<name>A0A848H9C2_9BURK</name>
<comment type="caution">
    <text evidence="7">The sequence shown here is derived from an EMBL/GenBank/DDBJ whole genome shotgun (WGS) entry which is preliminary data.</text>
</comment>
<sequence length="75" mass="8103">MTRYLYIALAVVLVALVLLFKVQNTDSVTVSLFSMQATMPTSVMVLGVYVLGMFTGGFVLGFLRTLTHKATARGA</sequence>
<evidence type="ECO:0000256" key="3">
    <source>
        <dbReference type="ARBA" id="ARBA00022989"/>
    </source>
</evidence>
<evidence type="ECO:0000313" key="8">
    <source>
        <dbReference type="Proteomes" id="UP000541185"/>
    </source>
</evidence>
<keyword evidence="3 5" id="KW-1133">Transmembrane helix</keyword>
<keyword evidence="4 5" id="KW-0472">Membrane</keyword>
<accession>A0A848H9C2</accession>
<keyword evidence="1" id="KW-1003">Cell membrane</keyword>
<dbReference type="Pfam" id="PF06305">
    <property type="entry name" value="LapA_dom"/>
    <property type="match status" value="1"/>
</dbReference>
<dbReference type="InterPro" id="IPR010445">
    <property type="entry name" value="LapA_dom"/>
</dbReference>
<protein>
    <submittedName>
        <fullName evidence="7">LapA family protein</fullName>
    </submittedName>
</protein>
<evidence type="ECO:0000313" key="7">
    <source>
        <dbReference type="EMBL" id="NML47094.1"/>
    </source>
</evidence>
<evidence type="ECO:0000256" key="4">
    <source>
        <dbReference type="ARBA" id="ARBA00023136"/>
    </source>
</evidence>
<dbReference type="EMBL" id="JABBFX010000003">
    <property type="protein sequence ID" value="NML47094.1"/>
    <property type="molecule type" value="Genomic_DNA"/>
</dbReference>
<reference evidence="7 8" key="1">
    <citation type="submission" date="2020-04" db="EMBL/GenBank/DDBJ databases">
        <title>Ramlibacter sp. G-1-2-2 isolated from soil.</title>
        <authorList>
            <person name="Dahal R.H."/>
        </authorList>
    </citation>
    <scope>NUCLEOTIDE SEQUENCE [LARGE SCALE GENOMIC DNA]</scope>
    <source>
        <strain evidence="7 8">G-1-2-2</strain>
    </source>
</reference>
<keyword evidence="2 5" id="KW-0812">Transmembrane</keyword>
<feature type="domain" description="Lipopolysaccharide assembly protein A" evidence="6">
    <location>
        <begin position="23"/>
        <end position="73"/>
    </location>
</feature>
<dbReference type="Proteomes" id="UP000541185">
    <property type="component" value="Unassembled WGS sequence"/>
</dbReference>
<dbReference type="AlphaFoldDB" id="A0A848H9C2"/>
<organism evidence="7 8">
    <name type="scientific">Ramlibacter agri</name>
    <dbReference type="NCBI Taxonomy" id="2728837"/>
    <lineage>
        <taxon>Bacteria</taxon>
        <taxon>Pseudomonadati</taxon>
        <taxon>Pseudomonadota</taxon>
        <taxon>Betaproteobacteria</taxon>
        <taxon>Burkholderiales</taxon>
        <taxon>Comamonadaceae</taxon>
        <taxon>Ramlibacter</taxon>
    </lineage>
</organism>
<evidence type="ECO:0000259" key="6">
    <source>
        <dbReference type="Pfam" id="PF06305"/>
    </source>
</evidence>
<evidence type="ECO:0000256" key="1">
    <source>
        <dbReference type="ARBA" id="ARBA00022475"/>
    </source>
</evidence>
<dbReference type="RefSeq" id="WP_169421393.1">
    <property type="nucleotide sequence ID" value="NZ_JABBFX010000003.1"/>
</dbReference>
<evidence type="ECO:0000256" key="2">
    <source>
        <dbReference type="ARBA" id="ARBA00022692"/>
    </source>
</evidence>